<organism evidence="1 2">
    <name type="scientific">Ructibacterium gallinarum</name>
    <dbReference type="NCBI Taxonomy" id="2779355"/>
    <lineage>
        <taxon>Bacteria</taxon>
        <taxon>Bacillati</taxon>
        <taxon>Bacillota</taxon>
        <taxon>Clostridia</taxon>
        <taxon>Eubacteriales</taxon>
        <taxon>Oscillospiraceae</taxon>
        <taxon>Ructibacterium</taxon>
    </lineage>
</organism>
<reference evidence="1" key="1">
    <citation type="submission" date="2020-10" db="EMBL/GenBank/DDBJ databases">
        <title>ChiBAC.</title>
        <authorList>
            <person name="Zenner C."/>
            <person name="Hitch T.C.A."/>
            <person name="Clavel T."/>
        </authorList>
    </citation>
    <scope>NUCLEOTIDE SEQUENCE</scope>
    <source>
        <strain evidence="1">DSM 107454</strain>
    </source>
</reference>
<protein>
    <submittedName>
        <fullName evidence="1">DUF4317 domain-containing protein</fullName>
    </submittedName>
</protein>
<evidence type="ECO:0000313" key="2">
    <source>
        <dbReference type="Proteomes" id="UP000806542"/>
    </source>
</evidence>
<dbReference type="RefSeq" id="WP_226392056.1">
    <property type="nucleotide sequence ID" value="NZ_JADCKB010000005.1"/>
</dbReference>
<dbReference type="EMBL" id="JADCKB010000005">
    <property type="protein sequence ID" value="MBE5039491.1"/>
    <property type="molecule type" value="Genomic_DNA"/>
</dbReference>
<name>A0A9D5R7Q8_9FIRM</name>
<proteinExistence type="predicted"/>
<evidence type="ECO:0000313" key="1">
    <source>
        <dbReference type="EMBL" id="MBE5039491.1"/>
    </source>
</evidence>
<dbReference type="Proteomes" id="UP000806542">
    <property type="component" value="Unassembled WGS sequence"/>
</dbReference>
<comment type="caution">
    <text evidence="1">The sequence shown here is derived from an EMBL/GenBank/DDBJ whole genome shotgun (WGS) entry which is preliminary data.</text>
</comment>
<accession>A0A9D5R7Q8</accession>
<dbReference type="AlphaFoldDB" id="A0A9D5R7Q8"/>
<gene>
    <name evidence="1" type="ORF">INF28_03315</name>
</gene>
<dbReference type="InterPro" id="IPR025466">
    <property type="entry name" value="DUF4317"/>
</dbReference>
<keyword evidence="2" id="KW-1185">Reference proteome</keyword>
<dbReference type="Pfam" id="PF14199">
    <property type="entry name" value="DUF4317"/>
    <property type="match status" value="1"/>
</dbReference>
<sequence length="374" mass="43078">MNDKELREIRRRFRPEKNNIMGIRGCFVNDRNEIVSEFYQPMLQCSQEESEKLLAIMKKSISGGLGSNLVDICFEIKQVMESEEHALLMKLNKSELKDEETVHTFFQKVIESIRIDGNYVILLASDNYDVFSHNADGTKGESTEVYSYIVCSVCPLKPMKAALSFRNFDNTFHAVSADSLLCPPELGFLFPAFDDRRANIYNALYYTRDISQIYPEFIERIFNTPLPMPATEQKAAFESCLMETLQEECDYETLRSVHTQISEMVQEHKETKQEEPLTLSKRKFKEVLEGCGVSEEKVEHFTKKYEEQFGEDVEITPSNIVDVKRFEVTLPDVTIKVNPERNHLISTQVINGIKYIMIQATEGVEVNGVNINIR</sequence>